<dbReference type="InterPro" id="IPR006311">
    <property type="entry name" value="TAT_signal"/>
</dbReference>
<proteinExistence type="predicted"/>
<comment type="caution">
    <text evidence="2">The sequence shown here is derived from an EMBL/GenBank/DDBJ whole genome shotgun (WGS) entry which is preliminary data.</text>
</comment>
<dbReference type="PROSITE" id="PS51318">
    <property type="entry name" value="TAT"/>
    <property type="match status" value="1"/>
</dbReference>
<accession>A0A967B289</accession>
<keyword evidence="1" id="KW-0732">Signal</keyword>
<evidence type="ECO:0000313" key="3">
    <source>
        <dbReference type="Proteomes" id="UP000744769"/>
    </source>
</evidence>
<reference evidence="2" key="1">
    <citation type="submission" date="2020-03" db="EMBL/GenBank/DDBJ databases">
        <title>Draft sequencing of Calidifontibacter sp. DB0510.</title>
        <authorList>
            <person name="Kim D.-U."/>
        </authorList>
    </citation>
    <scope>NUCLEOTIDE SEQUENCE</scope>
    <source>
        <strain evidence="2">DB0510</strain>
    </source>
</reference>
<name>A0A967B289_9MICO</name>
<evidence type="ECO:0000313" key="2">
    <source>
        <dbReference type="EMBL" id="NHN56649.1"/>
    </source>
</evidence>
<protein>
    <recommendedName>
        <fullName evidence="4">WD40 repeat domain-containing protein</fullName>
    </recommendedName>
</protein>
<gene>
    <name evidence="2" type="ORF">G9U51_12745</name>
</gene>
<evidence type="ECO:0000256" key="1">
    <source>
        <dbReference type="SAM" id="SignalP"/>
    </source>
</evidence>
<dbReference type="AlphaFoldDB" id="A0A967B289"/>
<feature type="signal peptide" evidence="1">
    <location>
        <begin position="1"/>
        <end position="32"/>
    </location>
</feature>
<dbReference type="SUPFAM" id="SSF75011">
    <property type="entry name" value="3-carboxy-cis,cis-mucoante lactonizing enzyme"/>
    <property type="match status" value="1"/>
</dbReference>
<dbReference type="EMBL" id="JAAOIV010000009">
    <property type="protein sequence ID" value="NHN56649.1"/>
    <property type="molecule type" value="Genomic_DNA"/>
</dbReference>
<dbReference type="RefSeq" id="WP_166197314.1">
    <property type="nucleotide sequence ID" value="NZ_JAAOIV010000009.1"/>
</dbReference>
<sequence length="339" mass="35063">MSHNRIRALVGSIALSATVGGVALAGMPGAQAATELSVPAQGSKALGWTAVIKHQTGAYDNQGQLFLASPTGGAKYIGEVSDNAGIADVSYDARYVATVRQTSTGQKVAVWNTSTRALRILEVPGKIHLYADKVVAVTATQATTYSAVTGAKLSSFAINGGFGSTVSPLGGSLVVGAPQGKSVNVYDMATQRLVRTVDKPQPYEDCKPVGGFDATNFQMLCSVPSGFGAWQVYAEGYRTATPERYLTPVGLDKAYNTSPRLARQSGGDNTVRTYDVATNRPVGPTWAALGGAYGSKVIGGPVTTVPQTATSLVSWDAVTKTSTTLMTGLITAAKTVDGT</sequence>
<dbReference type="Proteomes" id="UP000744769">
    <property type="component" value="Unassembled WGS sequence"/>
</dbReference>
<keyword evidence="3" id="KW-1185">Reference proteome</keyword>
<evidence type="ECO:0008006" key="4">
    <source>
        <dbReference type="Google" id="ProtNLM"/>
    </source>
</evidence>
<organism evidence="2 3">
    <name type="scientific">Metallococcus carri</name>
    <dbReference type="NCBI Taxonomy" id="1656884"/>
    <lineage>
        <taxon>Bacteria</taxon>
        <taxon>Bacillati</taxon>
        <taxon>Actinomycetota</taxon>
        <taxon>Actinomycetes</taxon>
        <taxon>Micrococcales</taxon>
        <taxon>Dermacoccaceae</taxon>
        <taxon>Metallococcus</taxon>
    </lineage>
</organism>
<feature type="chain" id="PRO_5037362286" description="WD40 repeat domain-containing protein" evidence="1">
    <location>
        <begin position="33"/>
        <end position="339"/>
    </location>
</feature>